<feature type="region of interest" description="Disordered" evidence="3">
    <location>
        <begin position="359"/>
        <end position="408"/>
    </location>
</feature>
<dbReference type="InterPro" id="IPR017930">
    <property type="entry name" value="Myb_dom"/>
</dbReference>
<feature type="compositionally biased region" description="Polar residues" evidence="3">
    <location>
        <begin position="638"/>
        <end position="652"/>
    </location>
</feature>
<evidence type="ECO:0000259" key="5">
    <source>
        <dbReference type="PROSITE" id="PS51294"/>
    </source>
</evidence>
<dbReference type="InterPro" id="IPR001005">
    <property type="entry name" value="SANT/Myb"/>
</dbReference>
<evidence type="ECO:0000256" key="1">
    <source>
        <dbReference type="ARBA" id="ARBA00004123"/>
    </source>
</evidence>
<dbReference type="Gene3D" id="1.10.10.60">
    <property type="entry name" value="Homeodomain-like"/>
    <property type="match status" value="1"/>
</dbReference>
<dbReference type="PANTHER" id="PTHR47206:SF1">
    <property type="entry name" value="HOMEODOMAIN-LIKE SUPERFAMILY PROTEIN"/>
    <property type="match status" value="1"/>
</dbReference>
<feature type="domain" description="HTH myb-type" evidence="5">
    <location>
        <begin position="240"/>
        <end position="297"/>
    </location>
</feature>
<dbReference type="AlphaFoldDB" id="A0A2N9FA76"/>
<dbReference type="PROSITE" id="PS50090">
    <property type="entry name" value="MYB_LIKE"/>
    <property type="match status" value="1"/>
</dbReference>
<name>A0A2N9FA76_FAGSY</name>
<feature type="domain" description="Myb-like" evidence="4">
    <location>
        <begin position="240"/>
        <end position="289"/>
    </location>
</feature>
<gene>
    <name evidence="6" type="ORF">FSB_LOCUS15689</name>
</gene>
<evidence type="ECO:0000259" key="4">
    <source>
        <dbReference type="PROSITE" id="PS50090"/>
    </source>
</evidence>
<organism evidence="6">
    <name type="scientific">Fagus sylvatica</name>
    <name type="common">Beechnut</name>
    <dbReference type="NCBI Taxonomy" id="28930"/>
    <lineage>
        <taxon>Eukaryota</taxon>
        <taxon>Viridiplantae</taxon>
        <taxon>Streptophyta</taxon>
        <taxon>Embryophyta</taxon>
        <taxon>Tracheophyta</taxon>
        <taxon>Spermatophyta</taxon>
        <taxon>Magnoliopsida</taxon>
        <taxon>eudicotyledons</taxon>
        <taxon>Gunneridae</taxon>
        <taxon>Pentapetalae</taxon>
        <taxon>rosids</taxon>
        <taxon>fabids</taxon>
        <taxon>Fagales</taxon>
        <taxon>Fagaceae</taxon>
        <taxon>Fagus</taxon>
    </lineage>
</organism>
<protein>
    <submittedName>
        <fullName evidence="6">Uncharacterized protein</fullName>
    </submittedName>
</protein>
<proteinExistence type="predicted"/>
<evidence type="ECO:0000256" key="3">
    <source>
        <dbReference type="SAM" id="MobiDB-lite"/>
    </source>
</evidence>
<feature type="compositionally biased region" description="Polar residues" evidence="3">
    <location>
        <begin position="376"/>
        <end position="387"/>
    </location>
</feature>
<dbReference type="GO" id="GO:0005634">
    <property type="term" value="C:nucleus"/>
    <property type="evidence" value="ECO:0007669"/>
    <property type="project" value="UniProtKB-SubCell"/>
</dbReference>
<evidence type="ECO:0000256" key="2">
    <source>
        <dbReference type="ARBA" id="ARBA00023242"/>
    </source>
</evidence>
<feature type="region of interest" description="Disordered" evidence="3">
    <location>
        <begin position="225"/>
        <end position="252"/>
    </location>
</feature>
<feature type="compositionally biased region" description="Low complexity" evidence="3">
    <location>
        <begin position="359"/>
        <end position="372"/>
    </location>
</feature>
<dbReference type="CDD" id="cd11660">
    <property type="entry name" value="SANT_TRF"/>
    <property type="match status" value="1"/>
</dbReference>
<comment type="subcellular location">
    <subcellularLocation>
        <location evidence="1">Nucleus</location>
    </subcellularLocation>
</comment>
<dbReference type="Pfam" id="PF00249">
    <property type="entry name" value="Myb_DNA-binding"/>
    <property type="match status" value="1"/>
</dbReference>
<dbReference type="SMART" id="SM00717">
    <property type="entry name" value="SANT"/>
    <property type="match status" value="1"/>
</dbReference>
<dbReference type="PROSITE" id="PS51294">
    <property type="entry name" value="HTH_MYB"/>
    <property type="match status" value="1"/>
</dbReference>
<dbReference type="SUPFAM" id="SSF46689">
    <property type="entry name" value="Homeodomain-like"/>
    <property type="match status" value="1"/>
</dbReference>
<feature type="region of interest" description="Disordered" evidence="3">
    <location>
        <begin position="627"/>
        <end position="660"/>
    </location>
</feature>
<dbReference type="InterPro" id="IPR009057">
    <property type="entry name" value="Homeodomain-like_sf"/>
</dbReference>
<keyword evidence="2" id="KW-0539">Nucleus</keyword>
<dbReference type="EMBL" id="OIVN01000946">
    <property type="protein sequence ID" value="SPC87807.1"/>
    <property type="molecule type" value="Genomic_DNA"/>
</dbReference>
<evidence type="ECO:0000313" key="6">
    <source>
        <dbReference type="EMBL" id="SPC87807.1"/>
    </source>
</evidence>
<accession>A0A2N9FA76</accession>
<sequence length="689" mass="73391">MVERTKKHKKSFISEDDISSLLQRYPATTVLALLQEVAHCAEMKMDWNALVKNTSTGISDAREYQMLWRHLAYHHALVQKFEHGAQPLDDDSDLESEVEAFPPVSSESSTEAAACVKVLLDELAISNFYFTGWSNSAAQFFAYYYDLPTKRSSIQSRPVLVLIASGLPSDSSLPTSSIVEAPLTINIPNGLSSKAPENSEATCSMQGMNITVPVSVQKQSLPAATPEVLDANGPPSGNMAPKRKRKPWSEDEDKELIAAVQKCGEGNWANILRGDFKGDRTATQLSQRWAIIRKRRGNLNVGPNPNGSQLSEERRAAHHAMSLALNMPVKKLTAARPVGTNTTSNSVLPATTAEAAMVGSSSLQAQGQSQQGPVPTISSTVGSLGSTEKSRVSAKRPLTKPSNGSDSALRATAVAAGARIASPSDVASFIKATQAKNAVHIKPTGVSSTKLSMPRAVSTQLETQTNARYVGTGVEATSSSSSPAVTVIPTASHPGSVKAVSPTVQHSPSTFATSLNMSSEQTNVVSSTLPSEVLPKQEVKTAEEIKASTSGYAPKEQVQEDEACVSGNALSEQVQEDKALSSDTKAEFKQQMSDVEITNSSLNMKTAESAQEAVVDDQSESIQNANDNEMMGAPVRGDNQSALEVNSENQGANEKKTDLPSMIADVCGEKLEVSSKIEAGNEIEGEKVM</sequence>
<dbReference type="PANTHER" id="PTHR47206">
    <property type="entry name" value="HOMEODOMAIN-LIKE SUPERFAMILY PROTEIN"/>
    <property type="match status" value="1"/>
</dbReference>
<reference evidence="6" key="1">
    <citation type="submission" date="2018-02" db="EMBL/GenBank/DDBJ databases">
        <authorList>
            <person name="Cohen D.B."/>
            <person name="Kent A.D."/>
        </authorList>
    </citation>
    <scope>NUCLEOTIDE SEQUENCE</scope>
</reference>